<evidence type="ECO:0000256" key="12">
    <source>
        <dbReference type="ARBA" id="ARBA00023170"/>
    </source>
</evidence>
<keyword evidence="7 17" id="KW-0732">Signal</keyword>
<dbReference type="NCBIfam" id="TIGR01783">
    <property type="entry name" value="TonB-siderophor"/>
    <property type="match status" value="1"/>
</dbReference>
<dbReference type="CDD" id="cd01347">
    <property type="entry name" value="ligand_gated_channel"/>
    <property type="match status" value="1"/>
</dbReference>
<dbReference type="GO" id="GO:0009279">
    <property type="term" value="C:cell outer membrane"/>
    <property type="evidence" value="ECO:0007669"/>
    <property type="project" value="UniProtKB-SubCell"/>
</dbReference>
<evidence type="ECO:0000256" key="9">
    <source>
        <dbReference type="ARBA" id="ARBA00023065"/>
    </source>
</evidence>
<dbReference type="EMBL" id="PREU01000001">
    <property type="protein sequence ID" value="PPA78275.1"/>
    <property type="molecule type" value="Genomic_DNA"/>
</dbReference>
<evidence type="ECO:0000256" key="11">
    <source>
        <dbReference type="ARBA" id="ARBA00023136"/>
    </source>
</evidence>
<evidence type="ECO:0000256" key="16">
    <source>
        <dbReference type="RuleBase" id="RU003357"/>
    </source>
</evidence>
<evidence type="ECO:0000256" key="15">
    <source>
        <dbReference type="PROSITE-ProRule" id="PRU10144"/>
    </source>
</evidence>
<dbReference type="GO" id="GO:0015344">
    <property type="term" value="F:siderophore uptake transmembrane transporter activity"/>
    <property type="evidence" value="ECO:0007669"/>
    <property type="project" value="TreeGrafter"/>
</dbReference>
<dbReference type="InterPro" id="IPR037066">
    <property type="entry name" value="Plug_dom_sf"/>
</dbReference>
<keyword evidence="3 14" id="KW-0813">Transport</keyword>
<keyword evidence="4 14" id="KW-1134">Transmembrane beta strand</keyword>
<evidence type="ECO:0000256" key="8">
    <source>
        <dbReference type="ARBA" id="ARBA00023004"/>
    </source>
</evidence>
<dbReference type="InterPro" id="IPR010917">
    <property type="entry name" value="TonB_rcpt_CS"/>
</dbReference>
<dbReference type="AlphaFoldDB" id="A0A2S5GZI1"/>
<reference evidence="19 20" key="1">
    <citation type="submission" date="2018-02" db="EMBL/GenBank/DDBJ databases">
        <title>Draft Genome of Achromobacter spanius stain 6.</title>
        <authorList>
            <person name="Gunasekera T.S."/>
            <person name="Radwan O."/>
            <person name="Ruiz O.N."/>
        </authorList>
    </citation>
    <scope>NUCLEOTIDE SEQUENCE [LARGE SCALE GENOMIC DNA]</scope>
    <source>
        <strain evidence="19 20">6</strain>
    </source>
</reference>
<evidence type="ECO:0000256" key="7">
    <source>
        <dbReference type="ARBA" id="ARBA00022729"/>
    </source>
</evidence>
<evidence type="ECO:0000313" key="19">
    <source>
        <dbReference type="EMBL" id="PPA78275.1"/>
    </source>
</evidence>
<feature type="signal peptide" evidence="17">
    <location>
        <begin position="1"/>
        <end position="46"/>
    </location>
</feature>
<feature type="chain" id="PRO_5015505184" evidence="17">
    <location>
        <begin position="47"/>
        <end position="849"/>
    </location>
</feature>
<comment type="caution">
    <text evidence="19">The sequence shown here is derived from an EMBL/GenBank/DDBJ whole genome shotgun (WGS) entry which is preliminary data.</text>
</comment>
<keyword evidence="8" id="KW-0408">Iron</keyword>
<comment type="similarity">
    <text evidence="2 14 16">Belongs to the TonB-dependent receptor family.</text>
</comment>
<dbReference type="Pfam" id="PF00593">
    <property type="entry name" value="TonB_dep_Rec_b-barrel"/>
    <property type="match status" value="1"/>
</dbReference>
<evidence type="ECO:0000256" key="4">
    <source>
        <dbReference type="ARBA" id="ARBA00022452"/>
    </source>
</evidence>
<keyword evidence="11 14" id="KW-0472">Membrane</keyword>
<dbReference type="Proteomes" id="UP000239990">
    <property type="component" value="Unassembled WGS sequence"/>
</dbReference>
<dbReference type="Gene3D" id="2.40.170.20">
    <property type="entry name" value="TonB-dependent receptor, beta-barrel domain"/>
    <property type="match status" value="1"/>
</dbReference>
<dbReference type="SUPFAM" id="SSF56935">
    <property type="entry name" value="Porins"/>
    <property type="match status" value="1"/>
</dbReference>
<dbReference type="GO" id="GO:0038023">
    <property type="term" value="F:signaling receptor activity"/>
    <property type="evidence" value="ECO:0007669"/>
    <property type="project" value="InterPro"/>
</dbReference>
<evidence type="ECO:0000256" key="6">
    <source>
        <dbReference type="ARBA" id="ARBA00022692"/>
    </source>
</evidence>
<keyword evidence="9" id="KW-0406">Ion transport</keyword>
<keyword evidence="5" id="KW-0410">Iron transport</keyword>
<dbReference type="PROSITE" id="PS01156">
    <property type="entry name" value="TONB_DEPENDENT_REC_2"/>
    <property type="match status" value="1"/>
</dbReference>
<evidence type="ECO:0000256" key="13">
    <source>
        <dbReference type="ARBA" id="ARBA00023237"/>
    </source>
</evidence>
<proteinExistence type="inferred from homology"/>
<dbReference type="GO" id="GO:0015891">
    <property type="term" value="P:siderophore transport"/>
    <property type="evidence" value="ECO:0007669"/>
    <property type="project" value="InterPro"/>
</dbReference>
<keyword evidence="12 19" id="KW-0675">Receptor</keyword>
<dbReference type="SMART" id="SM00965">
    <property type="entry name" value="STN"/>
    <property type="match status" value="1"/>
</dbReference>
<evidence type="ECO:0000313" key="20">
    <source>
        <dbReference type="Proteomes" id="UP000239990"/>
    </source>
</evidence>
<dbReference type="PANTHER" id="PTHR32552:SF82">
    <property type="entry name" value="FCUA PROTEIN"/>
    <property type="match status" value="1"/>
</dbReference>
<dbReference type="Pfam" id="PF07715">
    <property type="entry name" value="Plug"/>
    <property type="match status" value="1"/>
</dbReference>
<protein>
    <submittedName>
        <fullName evidence="19">TonB-dependent siderophore receptor</fullName>
    </submittedName>
</protein>
<dbReference type="InterPro" id="IPR010105">
    <property type="entry name" value="TonB_sidphr_rcpt"/>
</dbReference>
<dbReference type="Gene3D" id="3.55.50.30">
    <property type="match status" value="1"/>
</dbReference>
<evidence type="ECO:0000256" key="14">
    <source>
        <dbReference type="PROSITE-ProRule" id="PRU01360"/>
    </source>
</evidence>
<gene>
    <name evidence="19" type="ORF">C4E15_03135</name>
</gene>
<evidence type="ECO:0000256" key="17">
    <source>
        <dbReference type="SAM" id="SignalP"/>
    </source>
</evidence>
<dbReference type="PANTHER" id="PTHR32552">
    <property type="entry name" value="FERRICHROME IRON RECEPTOR-RELATED"/>
    <property type="match status" value="1"/>
</dbReference>
<keyword evidence="10 16" id="KW-0798">TonB box</keyword>
<evidence type="ECO:0000259" key="18">
    <source>
        <dbReference type="SMART" id="SM00965"/>
    </source>
</evidence>
<dbReference type="InterPro" id="IPR012910">
    <property type="entry name" value="Plug_dom"/>
</dbReference>
<dbReference type="RefSeq" id="WP_104142252.1">
    <property type="nucleotide sequence ID" value="NZ_PREU01000001.1"/>
</dbReference>
<accession>A0A2S5GZI1</accession>
<feature type="domain" description="Secretin/TonB short N-terminal" evidence="18">
    <location>
        <begin position="106"/>
        <end position="157"/>
    </location>
</feature>
<sequence>MVFRNTRTPRLPRGIVTPSSWATMRQTTGTGLMLLAVAGAPVAATAAPEASAVASGAVASGAVASGAAASGAAAPSAAAPALRQSYAIGAGPLGDVLAQYAAAAGVPLSFDSTLLAGQQSRGIVGAYTVREGFARLLDGSGYTVAEQGAGAYSLRKLPGGDAGAATLLPSITVAGSGVTPSALPPEFAGGQVARGARMGLLGNRDVMDTPFNVTSYTSEMLTNRQSVTLADALNAEPSVRFTGQIGGVTDSFYIRGFPIGEGNLGEIAFDGVYGVAPNYHVFTDYIERVEVLKGPAALLYGMSPNSGVGGVINMVPKRSLPQDLTRLSADYVGDSQFGGRVDLSRRFGNDGEWGVRVNGMHRQGDTPLDNLSSRTDIGALSLDYQGERLRASLDLLTQHEKVDAPTRPFLVASGIDVPHAADGRRNATQPWGWWKSDGQSALLRVEYDISDRLTVFADAGGSDTDVSRLSDQTPTIVNSAGDTLVTPNNFRFKVERSTYNAGLRAKLDTGPVRHAISFMGSLYSDRNLQASVSGTPLTSNIYHPITRPEQNIPAPRNVTKVSSSDLTGLALADTMSILDERAQLTLGVRQQRIESRNFNATTGVRTVSYDESATTPLAGLVVKPWSNVSLYANYIEGLSKGDVAPATASNAGQVFKPYKAKQKEVGVKVELDNAMLTLSAFEITKPSGQLTNGVYGADSEQRNRGLELGLSGEPLRGLRLLGGVTWLDAELTRTNSAATVGNRPVGVPTFSANLGAEWDTPWVAGLTLTGGMVYTGREYINQANTQSVPSWTTFDVGARYAMRVQGKDVTLRANVVNVTNRAYWSGVASYGTISQGVPRTLMLSASMDF</sequence>
<dbReference type="OrthoDB" id="5346107at2"/>
<evidence type="ECO:0000256" key="5">
    <source>
        <dbReference type="ARBA" id="ARBA00022496"/>
    </source>
</evidence>
<comment type="subcellular location">
    <subcellularLocation>
        <location evidence="1 14">Cell outer membrane</location>
        <topology evidence="1 14">Multi-pass membrane protein</topology>
    </subcellularLocation>
</comment>
<evidence type="ECO:0000256" key="2">
    <source>
        <dbReference type="ARBA" id="ARBA00009810"/>
    </source>
</evidence>
<feature type="short sequence motif" description="TonB C-terminal box" evidence="15">
    <location>
        <begin position="832"/>
        <end position="849"/>
    </location>
</feature>
<dbReference type="InterPro" id="IPR036942">
    <property type="entry name" value="Beta-barrel_TonB_sf"/>
</dbReference>
<organism evidence="19 20">
    <name type="scientific">Achromobacter spanius</name>
    <dbReference type="NCBI Taxonomy" id="217203"/>
    <lineage>
        <taxon>Bacteria</taxon>
        <taxon>Pseudomonadati</taxon>
        <taxon>Pseudomonadota</taxon>
        <taxon>Betaproteobacteria</taxon>
        <taxon>Burkholderiales</taxon>
        <taxon>Alcaligenaceae</taxon>
        <taxon>Achromobacter</taxon>
    </lineage>
</organism>
<keyword evidence="6 14" id="KW-0812">Transmembrane</keyword>
<evidence type="ECO:0000256" key="3">
    <source>
        <dbReference type="ARBA" id="ARBA00022448"/>
    </source>
</evidence>
<evidence type="ECO:0000256" key="10">
    <source>
        <dbReference type="ARBA" id="ARBA00023077"/>
    </source>
</evidence>
<keyword evidence="13 14" id="KW-0998">Cell outer membrane</keyword>
<evidence type="ECO:0000256" key="1">
    <source>
        <dbReference type="ARBA" id="ARBA00004571"/>
    </source>
</evidence>
<dbReference type="PROSITE" id="PS52016">
    <property type="entry name" value="TONB_DEPENDENT_REC_3"/>
    <property type="match status" value="1"/>
</dbReference>
<dbReference type="InterPro" id="IPR011662">
    <property type="entry name" value="Secretin/TonB_short_N"/>
</dbReference>
<name>A0A2S5GZI1_9BURK</name>
<dbReference type="Gene3D" id="2.170.130.10">
    <property type="entry name" value="TonB-dependent receptor, plug domain"/>
    <property type="match status" value="1"/>
</dbReference>
<dbReference type="InterPro" id="IPR000531">
    <property type="entry name" value="Beta-barrel_TonB"/>
</dbReference>
<dbReference type="InterPro" id="IPR039426">
    <property type="entry name" value="TonB-dep_rcpt-like"/>
</dbReference>